<protein>
    <submittedName>
        <fullName evidence="1">Uncharacterized protein</fullName>
    </submittedName>
</protein>
<dbReference type="Proteomes" id="UP000663824">
    <property type="component" value="Unassembled WGS sequence"/>
</dbReference>
<dbReference type="EMBL" id="CAJNRE010007708">
    <property type="protein sequence ID" value="CAF2067327.1"/>
    <property type="molecule type" value="Genomic_DNA"/>
</dbReference>
<comment type="caution">
    <text evidence="1">The sequence shown here is derived from an EMBL/GenBank/DDBJ whole genome shotgun (WGS) entry which is preliminary data.</text>
</comment>
<reference evidence="1" key="1">
    <citation type="submission" date="2021-02" db="EMBL/GenBank/DDBJ databases">
        <authorList>
            <person name="Nowell W R."/>
        </authorList>
    </citation>
    <scope>NUCLEOTIDE SEQUENCE</scope>
</reference>
<evidence type="ECO:0000313" key="2">
    <source>
        <dbReference type="Proteomes" id="UP000663824"/>
    </source>
</evidence>
<evidence type="ECO:0000313" key="1">
    <source>
        <dbReference type="EMBL" id="CAF2067327.1"/>
    </source>
</evidence>
<accession>A0A816QZW5</accession>
<feature type="non-terminal residue" evidence="1">
    <location>
        <position position="1"/>
    </location>
</feature>
<proteinExistence type="predicted"/>
<organism evidence="1 2">
    <name type="scientific">Rotaria magnacalcarata</name>
    <dbReference type="NCBI Taxonomy" id="392030"/>
    <lineage>
        <taxon>Eukaryota</taxon>
        <taxon>Metazoa</taxon>
        <taxon>Spiralia</taxon>
        <taxon>Gnathifera</taxon>
        <taxon>Rotifera</taxon>
        <taxon>Eurotatoria</taxon>
        <taxon>Bdelloidea</taxon>
        <taxon>Philodinida</taxon>
        <taxon>Philodinidae</taxon>
        <taxon>Rotaria</taxon>
    </lineage>
</organism>
<gene>
    <name evidence="1" type="ORF">MBJ925_LOCUS16117</name>
</gene>
<sequence length="38" mass="4078">LVVGFVVIPPPLEWPSSITTGDGAVRLVLKTCAERERA</sequence>
<name>A0A816QZW5_9BILA</name>
<dbReference type="AlphaFoldDB" id="A0A816QZW5"/>